<comment type="caution">
    <text evidence="3">The sequence shown here is derived from an EMBL/GenBank/DDBJ whole genome shotgun (WGS) entry which is preliminary data.</text>
</comment>
<proteinExistence type="predicted"/>
<evidence type="ECO:0000256" key="1">
    <source>
        <dbReference type="SAM" id="Coils"/>
    </source>
</evidence>
<protein>
    <submittedName>
        <fullName evidence="3">Uncharacterized protein</fullName>
    </submittedName>
</protein>
<dbReference type="AlphaFoldDB" id="A0AAV5IDJ0"/>
<accession>A0AAV5IDJ0</accession>
<gene>
    <name evidence="3" type="ORF">SLEP1_g12747</name>
</gene>
<feature type="region of interest" description="Disordered" evidence="2">
    <location>
        <begin position="1"/>
        <end position="72"/>
    </location>
</feature>
<reference evidence="3 4" key="1">
    <citation type="journal article" date="2021" name="Commun. Biol.">
        <title>The genome of Shorea leprosula (Dipterocarpaceae) highlights the ecological relevance of drought in aseasonal tropical rainforests.</title>
        <authorList>
            <person name="Ng K.K.S."/>
            <person name="Kobayashi M.J."/>
            <person name="Fawcett J.A."/>
            <person name="Hatakeyama M."/>
            <person name="Paape T."/>
            <person name="Ng C.H."/>
            <person name="Ang C.C."/>
            <person name="Tnah L.H."/>
            <person name="Lee C.T."/>
            <person name="Nishiyama T."/>
            <person name="Sese J."/>
            <person name="O'Brien M.J."/>
            <person name="Copetti D."/>
            <person name="Mohd Noor M.I."/>
            <person name="Ong R.C."/>
            <person name="Putra M."/>
            <person name="Sireger I.Z."/>
            <person name="Indrioko S."/>
            <person name="Kosugi Y."/>
            <person name="Izuno A."/>
            <person name="Isagi Y."/>
            <person name="Lee S.L."/>
            <person name="Shimizu K.K."/>
        </authorList>
    </citation>
    <scope>NUCLEOTIDE SEQUENCE [LARGE SCALE GENOMIC DNA]</scope>
    <source>
        <strain evidence="3">214</strain>
    </source>
</reference>
<feature type="compositionally biased region" description="Polar residues" evidence="2">
    <location>
        <begin position="1"/>
        <end position="12"/>
    </location>
</feature>
<name>A0AAV5IDJ0_9ROSI</name>
<organism evidence="3 4">
    <name type="scientific">Rubroshorea leprosula</name>
    <dbReference type="NCBI Taxonomy" id="152421"/>
    <lineage>
        <taxon>Eukaryota</taxon>
        <taxon>Viridiplantae</taxon>
        <taxon>Streptophyta</taxon>
        <taxon>Embryophyta</taxon>
        <taxon>Tracheophyta</taxon>
        <taxon>Spermatophyta</taxon>
        <taxon>Magnoliopsida</taxon>
        <taxon>eudicotyledons</taxon>
        <taxon>Gunneridae</taxon>
        <taxon>Pentapetalae</taxon>
        <taxon>rosids</taxon>
        <taxon>malvids</taxon>
        <taxon>Malvales</taxon>
        <taxon>Dipterocarpaceae</taxon>
        <taxon>Rubroshorea</taxon>
    </lineage>
</organism>
<keyword evidence="4" id="KW-1185">Reference proteome</keyword>
<dbReference type="EMBL" id="BPVZ01000015">
    <property type="protein sequence ID" value="GKU99976.1"/>
    <property type="molecule type" value="Genomic_DNA"/>
</dbReference>
<evidence type="ECO:0000256" key="2">
    <source>
        <dbReference type="SAM" id="MobiDB-lite"/>
    </source>
</evidence>
<evidence type="ECO:0000313" key="3">
    <source>
        <dbReference type="EMBL" id="GKU99976.1"/>
    </source>
</evidence>
<feature type="coiled-coil region" evidence="1">
    <location>
        <begin position="161"/>
        <end position="188"/>
    </location>
</feature>
<evidence type="ECO:0000313" key="4">
    <source>
        <dbReference type="Proteomes" id="UP001054252"/>
    </source>
</evidence>
<dbReference type="Proteomes" id="UP001054252">
    <property type="component" value="Unassembled WGS sequence"/>
</dbReference>
<sequence>MGNEGHSGSESMPSLGDAAPQTWGAGPSVTQHDKVGIQPPQQQLKRKPGEIGEPGLRDRKKRSDKAYREKMKQEKLTIKDELAKLTAKCEQLEANLKGITDEKQKLELLAENQRLRLEKQHSDEIRSLEKQHSDEIIRLGKEHFNEIRSLQKQLSDAIVKKEQSDYEIKSLRRELDEEKKKVLELSAFNNWKTEVSRILTRRCKPFQIFSSSPLQSGETLRSPDSSSTRFFFEKELESTDVREKLIIPAQFMTDLPTMRTLRFRPSHFEPPRYRDNVFKWMDTAESVWKFVFYIRKNGSPFPVFKVAIRLFYMSVAVPLRK</sequence>
<keyword evidence="1" id="KW-0175">Coiled coil</keyword>